<dbReference type="EMBL" id="CAJVQB010152556">
    <property type="protein sequence ID" value="CAG8855733.1"/>
    <property type="molecule type" value="Genomic_DNA"/>
</dbReference>
<evidence type="ECO:0000313" key="1">
    <source>
        <dbReference type="EMBL" id="CAG8855733.1"/>
    </source>
</evidence>
<keyword evidence="2" id="KW-1185">Reference proteome</keyword>
<organism evidence="1 2">
    <name type="scientific">Gigaspora margarita</name>
    <dbReference type="NCBI Taxonomy" id="4874"/>
    <lineage>
        <taxon>Eukaryota</taxon>
        <taxon>Fungi</taxon>
        <taxon>Fungi incertae sedis</taxon>
        <taxon>Mucoromycota</taxon>
        <taxon>Glomeromycotina</taxon>
        <taxon>Glomeromycetes</taxon>
        <taxon>Diversisporales</taxon>
        <taxon>Gigasporaceae</taxon>
        <taxon>Gigaspora</taxon>
    </lineage>
</organism>
<protein>
    <submittedName>
        <fullName evidence="1">12205_t:CDS:1</fullName>
    </submittedName>
</protein>
<proteinExistence type="predicted"/>
<accession>A0ABN7XMY4</accession>
<name>A0ABN7XMY4_GIGMA</name>
<feature type="non-terminal residue" evidence="1">
    <location>
        <position position="185"/>
    </location>
</feature>
<dbReference type="Proteomes" id="UP000789901">
    <property type="component" value="Unassembled WGS sequence"/>
</dbReference>
<feature type="non-terminal residue" evidence="1">
    <location>
        <position position="1"/>
    </location>
</feature>
<evidence type="ECO:0000313" key="2">
    <source>
        <dbReference type="Proteomes" id="UP000789901"/>
    </source>
</evidence>
<gene>
    <name evidence="1" type="ORF">GMARGA_LOCUS44554</name>
</gene>
<comment type="caution">
    <text evidence="1">The sequence shown here is derived from an EMBL/GenBank/DDBJ whole genome shotgun (WGS) entry which is preliminary data.</text>
</comment>
<sequence length="185" mass="21140">TPSLVTSPVKSHVSGSLILQLHPMIKEITSDLLKSYVPIKWVLKDNQKFVYTSCNGMVILDNSRLLVNHSDISSIINEIQKGDSDSLIRNSCFHYQPRTQENDRLEIGLSTLEQRDLAWTYGHQKLLIMDGTFTICDNRILLFALFVLDKDIRSIPVAYFLFSLPNSKKSVDGGYEYRILNTLFQ</sequence>
<reference evidence="1 2" key="1">
    <citation type="submission" date="2021-06" db="EMBL/GenBank/DDBJ databases">
        <authorList>
            <person name="Kallberg Y."/>
            <person name="Tangrot J."/>
            <person name="Rosling A."/>
        </authorList>
    </citation>
    <scope>NUCLEOTIDE SEQUENCE [LARGE SCALE GENOMIC DNA]</scope>
    <source>
        <strain evidence="1 2">120-4 pot B 10/14</strain>
    </source>
</reference>